<protein>
    <submittedName>
        <fullName evidence="3">Pyruvate ferredoxin oxidoreductase subunit gamma</fullName>
    </submittedName>
</protein>
<accession>A0ABQ1QRJ4</accession>
<dbReference type="Pfam" id="PF01558">
    <property type="entry name" value="POR"/>
    <property type="match status" value="1"/>
</dbReference>
<reference evidence="4" key="1">
    <citation type="journal article" date="2019" name="Int. J. Syst. Evol. Microbiol.">
        <title>The Global Catalogue of Microorganisms (GCM) 10K type strain sequencing project: providing services to taxonomists for standard genome sequencing and annotation.</title>
        <authorList>
            <consortium name="The Broad Institute Genomics Platform"/>
            <consortium name="The Broad Institute Genome Sequencing Center for Infectious Disease"/>
            <person name="Wu L."/>
            <person name="Ma J."/>
        </authorList>
    </citation>
    <scope>NUCLEOTIDE SEQUENCE [LARGE SCALE GENOMIC DNA]</scope>
    <source>
        <strain evidence="4">CGMCC 1.12922</strain>
    </source>
</reference>
<dbReference type="InterPro" id="IPR051626">
    <property type="entry name" value="Oxidoreductase_gamma_subunit"/>
</dbReference>
<evidence type="ECO:0000313" key="4">
    <source>
        <dbReference type="Proteomes" id="UP000617355"/>
    </source>
</evidence>
<comment type="caution">
    <text evidence="3">The sequence shown here is derived from an EMBL/GenBank/DDBJ whole genome shotgun (WGS) entry which is preliminary data.</text>
</comment>
<evidence type="ECO:0000256" key="1">
    <source>
        <dbReference type="ARBA" id="ARBA00023002"/>
    </source>
</evidence>
<keyword evidence="3" id="KW-0670">Pyruvate</keyword>
<dbReference type="SUPFAM" id="SSF53323">
    <property type="entry name" value="Pyruvate-ferredoxin oxidoreductase, PFOR, domain III"/>
    <property type="match status" value="1"/>
</dbReference>
<dbReference type="InterPro" id="IPR011894">
    <property type="entry name" value="PorC_KorC"/>
</dbReference>
<dbReference type="InterPro" id="IPR019752">
    <property type="entry name" value="Pyrv/ketoisovalerate_OxRed_cat"/>
</dbReference>
<dbReference type="Proteomes" id="UP000617355">
    <property type="component" value="Unassembled WGS sequence"/>
</dbReference>
<keyword evidence="4" id="KW-1185">Reference proteome</keyword>
<dbReference type="InterPro" id="IPR002869">
    <property type="entry name" value="Pyrv_flavodox_OxRed_cen"/>
</dbReference>
<dbReference type="PANTHER" id="PTHR43366">
    <property type="entry name" value="PYRUVATE SYNTHASE SUBUNIT PORC"/>
    <property type="match status" value="1"/>
</dbReference>
<dbReference type="EMBL" id="BMGI01000004">
    <property type="protein sequence ID" value="GGD40147.1"/>
    <property type="molecule type" value="Genomic_DNA"/>
</dbReference>
<evidence type="ECO:0000313" key="3">
    <source>
        <dbReference type="EMBL" id="GGD40147.1"/>
    </source>
</evidence>
<evidence type="ECO:0000259" key="2">
    <source>
        <dbReference type="Pfam" id="PF01558"/>
    </source>
</evidence>
<organism evidence="3 4">
    <name type="scientific">Sinisalibacter lacisalsi</name>
    <dbReference type="NCBI Taxonomy" id="1526570"/>
    <lineage>
        <taxon>Bacteria</taxon>
        <taxon>Pseudomonadati</taxon>
        <taxon>Pseudomonadota</taxon>
        <taxon>Alphaproteobacteria</taxon>
        <taxon>Rhodobacterales</taxon>
        <taxon>Roseobacteraceae</taxon>
        <taxon>Sinisalibacter</taxon>
    </lineage>
</organism>
<proteinExistence type="predicted"/>
<dbReference type="RefSeq" id="WP_188528261.1">
    <property type="nucleotide sequence ID" value="NZ_BMGI01000004.1"/>
</dbReference>
<sequence>MIEYRIHGRGGQGSVAAAYLLAAAAFEAGFTCQAFPAFGAERRGAPVMAFVRIDEKPITLRSQVRNPDFLIVQDETLLLDPTLTNGLKPGGAMLVNSRKTSDEIAEKFDTRVVAFPATDLAVKIIGKPIPNTALLAAFLALTEHVPQDALAGALRGRFHGATLENNLTLIAEAAGAVEAGAWKETADA</sequence>
<gene>
    <name evidence="3" type="ORF">GCM10011358_25100</name>
</gene>
<dbReference type="PANTHER" id="PTHR43366:SF1">
    <property type="entry name" value="PYRUVATE SYNTHASE SUBUNIT PORC"/>
    <property type="match status" value="1"/>
</dbReference>
<dbReference type="NCBIfam" id="TIGR02175">
    <property type="entry name" value="PorC_KorC"/>
    <property type="match status" value="1"/>
</dbReference>
<feature type="domain" description="Pyruvate/ketoisovalerate oxidoreductase catalytic" evidence="2">
    <location>
        <begin position="10"/>
        <end position="173"/>
    </location>
</feature>
<dbReference type="Gene3D" id="3.40.920.10">
    <property type="entry name" value="Pyruvate-ferredoxin oxidoreductase, PFOR, domain III"/>
    <property type="match status" value="1"/>
</dbReference>
<keyword evidence="1" id="KW-0560">Oxidoreductase</keyword>
<name>A0ABQ1QRJ4_9RHOB</name>